<dbReference type="GO" id="GO:0018744">
    <property type="term" value="F:limonene-1,2-epoxide hydrolase activity"/>
    <property type="evidence" value="ECO:0007669"/>
    <property type="project" value="UniProtKB-EC"/>
</dbReference>
<evidence type="ECO:0000313" key="2">
    <source>
        <dbReference type="EMBL" id="MBB5685909.1"/>
    </source>
</evidence>
<dbReference type="InterPro" id="IPR032710">
    <property type="entry name" value="NTF2-like_dom_sf"/>
</dbReference>
<dbReference type="SUPFAM" id="SSF54427">
    <property type="entry name" value="NTF2-like"/>
    <property type="match status" value="1"/>
</dbReference>
<dbReference type="InterPro" id="IPR013100">
    <property type="entry name" value="LEH"/>
</dbReference>
<comment type="caution">
    <text evidence="2">The sequence shown here is derived from an EMBL/GenBank/DDBJ whole genome shotgun (WGS) entry which is preliminary data.</text>
</comment>
<protein>
    <submittedName>
        <fullName evidence="2">Limonene-1,2-epoxide hydrolase</fullName>
        <ecNumber evidence="2">3.3.2.8</ecNumber>
    </submittedName>
</protein>
<evidence type="ECO:0000313" key="3">
    <source>
        <dbReference type="Proteomes" id="UP000549617"/>
    </source>
</evidence>
<evidence type="ECO:0000259" key="1">
    <source>
        <dbReference type="Pfam" id="PF07858"/>
    </source>
</evidence>
<sequence>MNPIAIIQAFIQAWNQRDRTAIRAALHEDVVCAGIPLPPAYGREAAMALLDPFLLAAEIDWQISAIAGSGNIVMTERRDRFRFPGMGWTEVRAAGIFELDDDGRIIAWRDYFDMAELIAAMPRAAPPS</sequence>
<dbReference type="AlphaFoldDB" id="A0A7W9EED6"/>
<proteinExistence type="predicted"/>
<keyword evidence="3" id="KW-1185">Reference proteome</keyword>
<organism evidence="2 3">
    <name type="scientific">Sphingobium boeckii</name>
    <dbReference type="NCBI Taxonomy" id="1082345"/>
    <lineage>
        <taxon>Bacteria</taxon>
        <taxon>Pseudomonadati</taxon>
        <taxon>Pseudomonadota</taxon>
        <taxon>Alphaproteobacteria</taxon>
        <taxon>Sphingomonadales</taxon>
        <taxon>Sphingomonadaceae</taxon>
        <taxon>Sphingobium</taxon>
    </lineage>
</organism>
<name>A0A7W9EED6_9SPHN</name>
<accession>A0A7W9EED6</accession>
<dbReference type="Pfam" id="PF07858">
    <property type="entry name" value="LEH"/>
    <property type="match status" value="1"/>
</dbReference>
<dbReference type="RefSeq" id="WP_184017800.1">
    <property type="nucleotide sequence ID" value="NZ_JACIJC010000003.1"/>
</dbReference>
<dbReference type="Proteomes" id="UP000549617">
    <property type="component" value="Unassembled WGS sequence"/>
</dbReference>
<dbReference type="EC" id="3.3.2.8" evidence="2"/>
<dbReference type="EMBL" id="JACIJC010000003">
    <property type="protein sequence ID" value="MBB5685909.1"/>
    <property type="molecule type" value="Genomic_DNA"/>
</dbReference>
<reference evidence="2 3" key="1">
    <citation type="submission" date="2020-08" db="EMBL/GenBank/DDBJ databases">
        <title>Genomic Encyclopedia of Type Strains, Phase IV (KMG-IV): sequencing the most valuable type-strain genomes for metagenomic binning, comparative biology and taxonomic classification.</title>
        <authorList>
            <person name="Goeker M."/>
        </authorList>
    </citation>
    <scope>NUCLEOTIDE SEQUENCE [LARGE SCALE GENOMIC DNA]</scope>
    <source>
        <strain evidence="2 3">DSM 25079</strain>
    </source>
</reference>
<feature type="domain" description="Limonene-1,2-epoxide hydrolase" evidence="1">
    <location>
        <begin position="3"/>
        <end position="123"/>
    </location>
</feature>
<gene>
    <name evidence="2" type="ORF">FHS49_001925</name>
</gene>
<keyword evidence="2" id="KW-0378">Hydrolase</keyword>
<dbReference type="Gene3D" id="3.10.450.50">
    <property type="match status" value="1"/>
</dbReference>